<sequence>MTRNYYKAVIILYITQLALIVLLINNSFMKRYNVLQPNNDDILELIFGIVTFFLIIAAIFLIRKLYTSGLEEEQHRLMRLKFEHIQEQNRLYRRHRHDIKNHLSVISNLAKEKEYEKLEGYLSQYVKSLDDSMISIETGLKELDVLLFSKVTEARQKNISVDFKCSTMIKSDKRYVLDLVSILGNALDNGIEACETMPEQSQGVITVQIGDDPLDYIIEITNTFTQSQIFTSEMLFSAGFSTRKSKHTGDGLAIIKRLTEKLDGEMLLDIQDSLFRLKIEIPKHRLEA</sequence>
<accession>A0AAU0UP45</accession>
<keyword evidence="1" id="KW-0597">Phosphoprotein</keyword>
<dbReference type="Pfam" id="PF14501">
    <property type="entry name" value="HATPase_c_5"/>
    <property type="match status" value="1"/>
</dbReference>
<keyword evidence="4" id="KW-0812">Transmembrane</keyword>
<dbReference type="Gene3D" id="1.10.287.130">
    <property type="match status" value="1"/>
</dbReference>
<keyword evidence="4" id="KW-0472">Membrane</keyword>
<dbReference type="Gene3D" id="3.30.565.10">
    <property type="entry name" value="Histidine kinase-like ATPase, C-terminal domain"/>
    <property type="match status" value="1"/>
</dbReference>
<evidence type="ECO:0000259" key="6">
    <source>
        <dbReference type="Pfam" id="PF14689"/>
    </source>
</evidence>
<dbReference type="Proteomes" id="UP001329915">
    <property type="component" value="Chromosome"/>
</dbReference>
<feature type="transmembrane region" description="Helical" evidence="4">
    <location>
        <begin position="5"/>
        <end position="25"/>
    </location>
</feature>
<dbReference type="InterPro" id="IPR032834">
    <property type="entry name" value="NatK-like_C"/>
</dbReference>
<dbReference type="GO" id="GO:0000155">
    <property type="term" value="F:phosphorelay sensor kinase activity"/>
    <property type="evidence" value="ECO:0007669"/>
    <property type="project" value="InterPro"/>
</dbReference>
<organism evidence="7 8">
    <name type="scientific">Metallumcola ferriviriculae</name>
    <dbReference type="NCBI Taxonomy" id="3039180"/>
    <lineage>
        <taxon>Bacteria</taxon>
        <taxon>Bacillati</taxon>
        <taxon>Bacillota</taxon>
        <taxon>Clostridia</taxon>
        <taxon>Neomoorellales</taxon>
        <taxon>Desulfitibacteraceae</taxon>
        <taxon>Metallumcola</taxon>
    </lineage>
</organism>
<dbReference type="PANTHER" id="PTHR40448:SF1">
    <property type="entry name" value="TWO-COMPONENT SENSOR HISTIDINE KINASE"/>
    <property type="match status" value="1"/>
</dbReference>
<dbReference type="SUPFAM" id="SSF55890">
    <property type="entry name" value="Sporulation response regulatory protein Spo0B"/>
    <property type="match status" value="1"/>
</dbReference>
<feature type="domain" description="SpoOB alpha-helical" evidence="6">
    <location>
        <begin position="80"/>
        <end position="130"/>
    </location>
</feature>
<dbReference type="InterPro" id="IPR039506">
    <property type="entry name" value="SPOB_a"/>
</dbReference>
<dbReference type="Pfam" id="PF14689">
    <property type="entry name" value="SPOB_a"/>
    <property type="match status" value="1"/>
</dbReference>
<dbReference type="InterPro" id="IPR036890">
    <property type="entry name" value="HATPase_C_sf"/>
</dbReference>
<keyword evidence="3" id="KW-0418">Kinase</keyword>
<keyword evidence="8" id="KW-1185">Reference proteome</keyword>
<evidence type="ECO:0000256" key="3">
    <source>
        <dbReference type="ARBA" id="ARBA00022777"/>
    </source>
</evidence>
<dbReference type="InterPro" id="IPR016120">
    <property type="entry name" value="Sig_transdc_His_kin_SpoOB"/>
</dbReference>
<feature type="transmembrane region" description="Helical" evidence="4">
    <location>
        <begin position="45"/>
        <end position="66"/>
    </location>
</feature>
<dbReference type="RefSeq" id="WP_366922465.1">
    <property type="nucleotide sequence ID" value="NZ_CP121694.1"/>
</dbReference>
<dbReference type="AlphaFoldDB" id="A0AAU0UP45"/>
<protein>
    <submittedName>
        <fullName evidence="7">GHKL domain-containing protein</fullName>
    </submittedName>
</protein>
<feature type="domain" description="Sensor histidine kinase NatK-like C-terminal" evidence="5">
    <location>
        <begin position="176"/>
        <end position="282"/>
    </location>
</feature>
<keyword evidence="4" id="KW-1133">Transmembrane helix</keyword>
<evidence type="ECO:0000259" key="5">
    <source>
        <dbReference type="Pfam" id="PF14501"/>
    </source>
</evidence>
<evidence type="ECO:0000256" key="4">
    <source>
        <dbReference type="SAM" id="Phobius"/>
    </source>
</evidence>
<dbReference type="SUPFAM" id="SSF55874">
    <property type="entry name" value="ATPase domain of HSP90 chaperone/DNA topoisomerase II/histidine kinase"/>
    <property type="match status" value="1"/>
</dbReference>
<reference evidence="7 8" key="1">
    <citation type="submission" date="2023-04" db="EMBL/GenBank/DDBJ databases">
        <authorList>
            <person name="Hsu D."/>
        </authorList>
    </citation>
    <scope>NUCLEOTIDE SEQUENCE [LARGE SCALE GENOMIC DNA]</scope>
    <source>
        <strain evidence="7 8">MK1</strain>
    </source>
</reference>
<keyword evidence="2" id="KW-0808">Transferase</keyword>
<evidence type="ECO:0000256" key="2">
    <source>
        <dbReference type="ARBA" id="ARBA00022679"/>
    </source>
</evidence>
<dbReference type="GO" id="GO:0042802">
    <property type="term" value="F:identical protein binding"/>
    <property type="evidence" value="ECO:0007669"/>
    <property type="project" value="TreeGrafter"/>
</dbReference>
<dbReference type="PANTHER" id="PTHR40448">
    <property type="entry name" value="TWO-COMPONENT SENSOR HISTIDINE KINASE"/>
    <property type="match status" value="1"/>
</dbReference>
<evidence type="ECO:0000313" key="7">
    <source>
        <dbReference type="EMBL" id="WRO23078.1"/>
    </source>
</evidence>
<evidence type="ECO:0000313" key="8">
    <source>
        <dbReference type="Proteomes" id="UP001329915"/>
    </source>
</evidence>
<dbReference type="KEGG" id="dbc:MFMK1_002925"/>
<gene>
    <name evidence="7" type="ORF">MFMK1_002925</name>
</gene>
<name>A0AAU0UP45_9FIRM</name>
<proteinExistence type="predicted"/>
<evidence type="ECO:0000256" key="1">
    <source>
        <dbReference type="ARBA" id="ARBA00022553"/>
    </source>
</evidence>
<dbReference type="EMBL" id="CP121694">
    <property type="protein sequence ID" value="WRO23078.1"/>
    <property type="molecule type" value="Genomic_DNA"/>
</dbReference>